<dbReference type="Gene3D" id="3.40.50.1100">
    <property type="match status" value="2"/>
</dbReference>
<comment type="caution">
    <text evidence="6">The sequence shown here is derived from an EMBL/GenBank/DDBJ whole genome shotgun (WGS) entry which is preliminary data.</text>
</comment>
<organism evidence="6 7">
    <name type="scientific">Dokdonia donghaensis DSW-1</name>
    <dbReference type="NCBI Taxonomy" id="1300343"/>
    <lineage>
        <taxon>Bacteria</taxon>
        <taxon>Pseudomonadati</taxon>
        <taxon>Bacteroidota</taxon>
        <taxon>Flavobacteriia</taxon>
        <taxon>Flavobacteriales</taxon>
        <taxon>Flavobacteriaceae</taxon>
        <taxon>Dokdonia</taxon>
    </lineage>
</organism>
<dbReference type="InterPro" id="IPR050214">
    <property type="entry name" value="Cys_Synth/Cystath_Beta-Synth"/>
</dbReference>
<evidence type="ECO:0000256" key="1">
    <source>
        <dbReference type="ARBA" id="ARBA00001933"/>
    </source>
</evidence>
<keyword evidence="4" id="KW-0129">CBS domain</keyword>
<dbReference type="SUPFAM" id="SSF53686">
    <property type="entry name" value="Tryptophan synthase beta subunit-like PLP-dependent enzymes"/>
    <property type="match status" value="1"/>
</dbReference>
<dbReference type="GO" id="GO:0016765">
    <property type="term" value="F:transferase activity, transferring alkyl or aryl (other than methyl) groups"/>
    <property type="evidence" value="ECO:0007669"/>
    <property type="project" value="UniProtKB-ARBA"/>
</dbReference>
<dbReference type="KEGG" id="ddo:I597_1749"/>
<dbReference type="Pfam" id="PF00291">
    <property type="entry name" value="PALP"/>
    <property type="match status" value="1"/>
</dbReference>
<dbReference type="InterPro" id="IPR000644">
    <property type="entry name" value="CBS_dom"/>
</dbReference>
<sequence>MNYAENILGTIGNTPMVKMNALVKDLPCLVLAKYETFNPGNSVKDRMALQMVEDAEAAGVLKPGGTIIEGTSGNTGMGLALAAIIKGYKMICVISDKQSKEKMDILRAVGSEVVVCPTNVDPEDPRSYYSTSKRLAEETPNSWYVNQYDNPSNCKAHFNSTGPEIWDQTEGKVTHFVVGVGTGGTISGVGSYLKMKNPNVKVWGIDTYGSVFKKYKETGIFDENEIYPYITEGIGEDILPLNVNFSVIDGFTKVTDKDAAVYTRRLAKEEGMFLGNSAGSAIKGLLQLNEEGKFGPDDVVVVLFHDHGSRYVGKMFNDDWMRERGFLDQEYKVASDLIKNHIDKPLITVKTEELVSHAIERMREFKISQIPVEDTTGIVGSVDEADLFRAYMENNDVADTPIKDVMGAPYPVVQKTAVISEVSKLITKENNAVLVDLGEGKHHIITKHDIINAI</sequence>
<name>A0A0A2H009_9FLAO</name>
<gene>
    <name evidence="6" type="ORF">NV36_14315</name>
</gene>
<dbReference type="PROSITE" id="PS00901">
    <property type="entry name" value="CYS_SYNTHASE"/>
    <property type="match status" value="1"/>
</dbReference>
<dbReference type="CDD" id="cd01561">
    <property type="entry name" value="CBS_like"/>
    <property type="match status" value="1"/>
</dbReference>
<comment type="cofactor">
    <cofactor evidence="1">
        <name>pyridoxal 5'-phosphate</name>
        <dbReference type="ChEBI" id="CHEBI:597326"/>
    </cofactor>
</comment>
<dbReference type="FunFam" id="3.40.50.1100:FF:000118">
    <property type="entry name" value="Related to CYS4-cystathionine beta-synthase"/>
    <property type="match status" value="1"/>
</dbReference>
<dbReference type="AlphaFoldDB" id="A0A0A2H009"/>
<evidence type="ECO:0000259" key="5">
    <source>
        <dbReference type="PROSITE" id="PS51371"/>
    </source>
</evidence>
<dbReference type="EMBL" id="JSAQ01000001">
    <property type="protein sequence ID" value="KGO07891.1"/>
    <property type="molecule type" value="Genomic_DNA"/>
</dbReference>
<dbReference type="InterPro" id="IPR036052">
    <property type="entry name" value="TrpB-like_PALP_sf"/>
</dbReference>
<dbReference type="InterPro" id="IPR001926">
    <property type="entry name" value="TrpB-like_PALP"/>
</dbReference>
<dbReference type="Proteomes" id="UP000030140">
    <property type="component" value="Unassembled WGS sequence"/>
</dbReference>
<dbReference type="OrthoDB" id="9808024at2"/>
<dbReference type="RefSeq" id="WP_035328471.1">
    <property type="nucleotide sequence ID" value="NZ_CP015125.1"/>
</dbReference>
<comment type="similarity">
    <text evidence="2">Belongs to the cysteine synthase/cystathionine beta-synthase family.</text>
</comment>
<dbReference type="PATRIC" id="fig|1300343.5.peg.1759"/>
<dbReference type="SUPFAM" id="SSF54631">
    <property type="entry name" value="CBS-domain pair"/>
    <property type="match status" value="1"/>
</dbReference>
<evidence type="ECO:0000256" key="3">
    <source>
        <dbReference type="ARBA" id="ARBA00022898"/>
    </source>
</evidence>
<dbReference type="InterPro" id="IPR001216">
    <property type="entry name" value="P-phosphate_BS"/>
</dbReference>
<dbReference type="PROSITE" id="PS51371">
    <property type="entry name" value="CBS"/>
    <property type="match status" value="1"/>
</dbReference>
<keyword evidence="7" id="KW-1185">Reference proteome</keyword>
<evidence type="ECO:0000256" key="2">
    <source>
        <dbReference type="ARBA" id="ARBA00007103"/>
    </source>
</evidence>
<dbReference type="GO" id="GO:0006535">
    <property type="term" value="P:cysteine biosynthetic process from serine"/>
    <property type="evidence" value="ECO:0007669"/>
    <property type="project" value="InterPro"/>
</dbReference>
<evidence type="ECO:0000256" key="4">
    <source>
        <dbReference type="PROSITE-ProRule" id="PRU00703"/>
    </source>
</evidence>
<keyword evidence="3" id="KW-0663">Pyridoxal phosphate</keyword>
<accession>A0A0A2H009</accession>
<protein>
    <submittedName>
        <fullName evidence="6">Cystathionine beta-synthase</fullName>
    </submittedName>
</protein>
<reference evidence="6 7" key="1">
    <citation type="submission" date="2014-10" db="EMBL/GenBank/DDBJ databases">
        <title>Draft genome sequence of the proteorhodopsin-containing marine bacterium Dokdonia donghaensis.</title>
        <authorList>
            <person name="Gomez-Consarnau L."/>
            <person name="Gonzalez J.M."/>
            <person name="Riedel T."/>
            <person name="Jaenicke S."/>
            <person name="Wagner-Doebler I."/>
            <person name="Fuhrman J.A."/>
        </authorList>
    </citation>
    <scope>NUCLEOTIDE SEQUENCE [LARGE SCALE GENOMIC DNA]</scope>
    <source>
        <strain evidence="6 7">DSW-1</strain>
    </source>
</reference>
<dbReference type="PANTHER" id="PTHR10314">
    <property type="entry name" value="CYSTATHIONINE BETA-SYNTHASE"/>
    <property type="match status" value="1"/>
</dbReference>
<evidence type="ECO:0000313" key="7">
    <source>
        <dbReference type="Proteomes" id="UP000030140"/>
    </source>
</evidence>
<feature type="domain" description="CBS" evidence="5">
    <location>
        <begin position="342"/>
        <end position="397"/>
    </location>
</feature>
<evidence type="ECO:0000313" key="6">
    <source>
        <dbReference type="EMBL" id="KGO07891.1"/>
    </source>
</evidence>
<dbReference type="Pfam" id="PF00571">
    <property type="entry name" value="CBS"/>
    <property type="match status" value="1"/>
</dbReference>
<dbReference type="InterPro" id="IPR046342">
    <property type="entry name" value="CBS_dom_sf"/>
</dbReference>
<proteinExistence type="inferred from homology"/>
<dbReference type="Gene3D" id="3.10.580.10">
    <property type="entry name" value="CBS-domain"/>
    <property type="match status" value="1"/>
</dbReference>
<dbReference type="FunFam" id="3.40.50.1100:FF:000003">
    <property type="entry name" value="Cystathionine beta-synthase"/>
    <property type="match status" value="1"/>
</dbReference>